<gene>
    <name evidence="1" type="ORF">EAH_00067650</name>
</gene>
<feature type="non-terminal residue" evidence="1">
    <location>
        <position position="1"/>
    </location>
</feature>
<sequence>EDLSGLTTARCLPSQYVLRPELGRLSWRHDGWPFCSAWLFWPHDSDILHTKCGYRIREIFPAGVGVLSGVRLSNGGHEYVCVFSGGCFSLTMLCFVVYSEERDAWRAGGNSLTLETISASLKQCCSFVFALWDTEIAEGVKHSRGWETRIASVVLVVPAQEKRGGRNTFFPLRKAPNCDAFIGHEHGCKKACMDIMLMRADVWGGSLSKISRLLSLGCAIPL</sequence>
<name>U6GW74_EIMAC</name>
<dbReference type="EMBL" id="HG672777">
    <property type="protein sequence ID" value="CDI82814.1"/>
    <property type="molecule type" value="Genomic_DNA"/>
</dbReference>
<evidence type="ECO:0000313" key="1">
    <source>
        <dbReference type="EMBL" id="CDI82814.1"/>
    </source>
</evidence>
<proteinExistence type="predicted"/>
<reference evidence="1" key="2">
    <citation type="submission" date="2013-10" db="EMBL/GenBank/DDBJ databases">
        <authorList>
            <person name="Aslett M."/>
        </authorList>
    </citation>
    <scope>NUCLEOTIDE SEQUENCE [LARGE SCALE GENOMIC DNA]</scope>
    <source>
        <strain evidence="1">Houghton</strain>
    </source>
</reference>
<dbReference type="AlphaFoldDB" id="U6GW74"/>
<keyword evidence="2" id="KW-1185">Reference proteome</keyword>
<evidence type="ECO:0000313" key="2">
    <source>
        <dbReference type="Proteomes" id="UP000018050"/>
    </source>
</evidence>
<dbReference type="Proteomes" id="UP000018050">
    <property type="component" value="Unassembled WGS sequence"/>
</dbReference>
<protein>
    <submittedName>
        <fullName evidence="1">Uncharacterized protein</fullName>
    </submittedName>
</protein>
<dbReference type="GeneID" id="25274835"/>
<accession>U6GW74</accession>
<dbReference type="RefSeq" id="XP_013247927.1">
    <property type="nucleotide sequence ID" value="XM_013392473.1"/>
</dbReference>
<dbReference type="VEuPathDB" id="ToxoDB:EAH_00067650"/>
<reference evidence="1" key="1">
    <citation type="submission" date="2013-10" db="EMBL/GenBank/DDBJ databases">
        <title>Genomic analysis of the causative agents of coccidiosis in chickens.</title>
        <authorList>
            <person name="Reid A.J."/>
            <person name="Blake D."/>
            <person name="Billington K."/>
            <person name="Browne H."/>
            <person name="Dunn M."/>
            <person name="Hung S."/>
            <person name="Kawahara F."/>
            <person name="Miranda-Saavedra D."/>
            <person name="Mourier T."/>
            <person name="Nagra H."/>
            <person name="Otto T.D."/>
            <person name="Rawlings N."/>
            <person name="Sanchez A."/>
            <person name="Sanders M."/>
            <person name="Subramaniam C."/>
            <person name="Tay Y."/>
            <person name="Dear P."/>
            <person name="Doerig C."/>
            <person name="Gruber A."/>
            <person name="Parkinson J."/>
            <person name="Shirley M."/>
            <person name="Wan K.L."/>
            <person name="Berriman M."/>
            <person name="Tomley F."/>
            <person name="Pain A."/>
        </authorList>
    </citation>
    <scope>NUCLEOTIDE SEQUENCE [LARGE SCALE GENOMIC DNA]</scope>
    <source>
        <strain evidence="1">Houghton</strain>
    </source>
</reference>
<organism evidence="1 2">
    <name type="scientific">Eimeria acervulina</name>
    <name type="common">Coccidian parasite</name>
    <dbReference type="NCBI Taxonomy" id="5801"/>
    <lineage>
        <taxon>Eukaryota</taxon>
        <taxon>Sar</taxon>
        <taxon>Alveolata</taxon>
        <taxon>Apicomplexa</taxon>
        <taxon>Conoidasida</taxon>
        <taxon>Coccidia</taxon>
        <taxon>Eucoccidiorida</taxon>
        <taxon>Eimeriorina</taxon>
        <taxon>Eimeriidae</taxon>
        <taxon>Eimeria</taxon>
    </lineage>
</organism>